<dbReference type="PANTHER" id="PTHR37694">
    <property type="entry name" value="SLR8022 PROTEIN"/>
    <property type="match status" value="1"/>
</dbReference>
<dbReference type="Gene3D" id="2.60.120.10">
    <property type="entry name" value="Jelly Rolls"/>
    <property type="match status" value="1"/>
</dbReference>
<dbReference type="SUPFAM" id="SSF51182">
    <property type="entry name" value="RmlC-like cupins"/>
    <property type="match status" value="1"/>
</dbReference>
<evidence type="ECO:0000313" key="3">
    <source>
        <dbReference type="Proteomes" id="UP000199689"/>
    </source>
</evidence>
<dbReference type="EMBL" id="FMXA01000009">
    <property type="protein sequence ID" value="SDA49113.1"/>
    <property type="molecule type" value="Genomic_DNA"/>
</dbReference>
<evidence type="ECO:0000259" key="1">
    <source>
        <dbReference type="Pfam" id="PF07883"/>
    </source>
</evidence>
<feature type="domain" description="Cupin type-2" evidence="1">
    <location>
        <begin position="147"/>
        <end position="209"/>
    </location>
</feature>
<dbReference type="Proteomes" id="UP000199689">
    <property type="component" value="Unassembled WGS sequence"/>
</dbReference>
<dbReference type="PANTHER" id="PTHR37694:SF1">
    <property type="entry name" value="SLR8022 PROTEIN"/>
    <property type="match status" value="1"/>
</dbReference>
<dbReference type="Pfam" id="PF07883">
    <property type="entry name" value="Cupin_2"/>
    <property type="match status" value="1"/>
</dbReference>
<name>A0A1G5VTD4_9FIRM</name>
<dbReference type="STRING" id="209880.SAMN02910343_00864"/>
<dbReference type="InterPro" id="IPR011051">
    <property type="entry name" value="RmlC_Cupin_sf"/>
</dbReference>
<dbReference type="GeneID" id="87755892"/>
<dbReference type="InterPro" id="IPR014710">
    <property type="entry name" value="RmlC-like_jellyroll"/>
</dbReference>
<proteinExistence type="predicted"/>
<keyword evidence="3" id="KW-1185">Reference proteome</keyword>
<dbReference type="CDD" id="cd02230">
    <property type="entry name" value="cupin_HP0902-like"/>
    <property type="match status" value="1"/>
</dbReference>
<dbReference type="RefSeq" id="WP_091364219.1">
    <property type="nucleotide sequence ID" value="NZ_FMXA01000009.1"/>
</dbReference>
<sequence>MTTIYGKVFSLVEENPPISGCTTSETLMNGSDFSVVSLALGEGTGISDTIYDIPRLWISFHGSLEVNGKSLPAGSLYAVPLSTPVSIQAGEDSVYEEIILPQGTFMKNVIQDGEIKSLKDLIPSGKGKIINRDLVDSDTIMMAALSMDAGCALPAHAAPGEALITVLDGEGVMMYEGTDHPIHAGESFRMAKGGRHAVKAVTPFKMLLILEKEKR</sequence>
<reference evidence="2 3" key="1">
    <citation type="submission" date="2016-10" db="EMBL/GenBank/DDBJ databases">
        <authorList>
            <person name="de Groot N.N."/>
        </authorList>
    </citation>
    <scope>NUCLEOTIDE SEQUENCE [LARGE SCALE GENOMIC DNA]</scope>
    <source>
        <strain evidence="2 3">DSM 15230</strain>
    </source>
</reference>
<protein>
    <submittedName>
        <fullName evidence="2">Cupin domain-containing protein</fullName>
    </submittedName>
</protein>
<dbReference type="AlphaFoldDB" id="A0A1G5VTD4"/>
<evidence type="ECO:0000313" key="2">
    <source>
        <dbReference type="EMBL" id="SDA49113.1"/>
    </source>
</evidence>
<gene>
    <name evidence="2" type="ORF">SAMN02910343_00864</name>
</gene>
<accession>A0A1G5VTD4</accession>
<dbReference type="OrthoDB" id="9793184at2"/>
<dbReference type="InterPro" id="IPR013096">
    <property type="entry name" value="Cupin_2"/>
</dbReference>
<organism evidence="2 3">
    <name type="scientific">Allisonella histaminiformans</name>
    <dbReference type="NCBI Taxonomy" id="209880"/>
    <lineage>
        <taxon>Bacteria</taxon>
        <taxon>Bacillati</taxon>
        <taxon>Bacillota</taxon>
        <taxon>Negativicutes</taxon>
        <taxon>Veillonellales</taxon>
        <taxon>Veillonellaceae</taxon>
        <taxon>Allisonella</taxon>
    </lineage>
</organism>